<protein>
    <submittedName>
        <fullName evidence="1">Uncharacterized protein</fullName>
    </submittedName>
</protein>
<dbReference type="RefSeq" id="WP_353307092.1">
    <property type="nucleotide sequence ID" value="NZ_AP028955.1"/>
</dbReference>
<reference evidence="2" key="1">
    <citation type="journal article" date="2024" name="FEMS Microbiol. Lett.">
        <title>Genomic insights into Spiroplasma endosymbionts that induce male-killing and protective phenotypes in the pea aphid.</title>
        <authorList>
            <person name="Arai H."/>
            <person name="Legeai F."/>
            <person name="Kageyama D."/>
            <person name="Sugio A."/>
            <person name="Simon J.C."/>
        </authorList>
    </citation>
    <scope>NUCLEOTIDE SEQUENCE [LARGE SCALE GENOMIC DNA]</scope>
    <source>
        <strain evidence="2">sAp269</strain>
    </source>
</reference>
<gene>
    <name evidence="1" type="ORF">SAP269_10550</name>
</gene>
<evidence type="ECO:0000313" key="1">
    <source>
        <dbReference type="EMBL" id="BET38466.1"/>
    </source>
</evidence>
<dbReference type="EMBL" id="AP028955">
    <property type="protein sequence ID" value="BET38466.1"/>
    <property type="molecule type" value="Genomic_DNA"/>
</dbReference>
<organism evidence="1 2">
    <name type="scientific">Spiroplasma ixodetis</name>
    <dbReference type="NCBI Taxonomy" id="2141"/>
    <lineage>
        <taxon>Bacteria</taxon>
        <taxon>Bacillati</taxon>
        <taxon>Mycoplasmatota</taxon>
        <taxon>Mollicutes</taxon>
        <taxon>Entomoplasmatales</taxon>
        <taxon>Spiroplasmataceae</taxon>
        <taxon>Spiroplasma</taxon>
    </lineage>
</organism>
<accession>A0ABM8JQG0</accession>
<proteinExistence type="predicted"/>
<dbReference type="Proteomes" id="UP001473424">
    <property type="component" value="Chromosome"/>
</dbReference>
<evidence type="ECO:0000313" key="2">
    <source>
        <dbReference type="Proteomes" id="UP001473424"/>
    </source>
</evidence>
<name>A0ABM8JQG0_9MOLU</name>
<sequence length="216" mass="25362">MTEYVYFLNKLKDKDKWFERLYKFGLQESLLGKSFLIWMLTKNNELALLVPTPSFMDRVAKFNDQEQSAELFFQQEQSDSAKLTWVTMQNGKVKVEVFSGSKEIILGSTKTKMKPDIEPIEEYELKNPFDYLPIVEITNLPYLNLYGNSTQLNAYPDCQNVYKLIHDVNKAFTQKQKERVLNRTRALGKLKPEQILKLKNNEMDISEFADFLLMFV</sequence>
<keyword evidence="2" id="KW-1185">Reference proteome</keyword>